<dbReference type="Proteomes" id="UP000034112">
    <property type="component" value="Unassembled WGS sequence"/>
</dbReference>
<name>A0A0F9XN89_TRIHA</name>
<dbReference type="SUPFAM" id="SSF52540">
    <property type="entry name" value="P-loop containing nucleoside triphosphate hydrolases"/>
    <property type="match status" value="1"/>
</dbReference>
<dbReference type="Pfam" id="PF00931">
    <property type="entry name" value="NB-ARC"/>
    <property type="match status" value="1"/>
</dbReference>
<dbReference type="Gene3D" id="1.25.40.10">
    <property type="entry name" value="Tetratricopeptide repeat domain"/>
    <property type="match status" value="2"/>
</dbReference>
<accession>A0A0F9XN89</accession>
<dbReference type="PANTHER" id="PTHR46082:SF6">
    <property type="entry name" value="AAA+ ATPASE DOMAIN-CONTAINING PROTEIN-RELATED"/>
    <property type="match status" value="1"/>
</dbReference>
<dbReference type="EMBL" id="JOKZ01000032">
    <property type="protein sequence ID" value="KKP06171.1"/>
    <property type="molecule type" value="Genomic_DNA"/>
</dbReference>
<dbReference type="Pfam" id="PF13424">
    <property type="entry name" value="TPR_12"/>
    <property type="match status" value="1"/>
</dbReference>
<organism evidence="3 4">
    <name type="scientific">Trichoderma harzianum</name>
    <name type="common">Hypocrea lixii</name>
    <dbReference type="NCBI Taxonomy" id="5544"/>
    <lineage>
        <taxon>Eukaryota</taxon>
        <taxon>Fungi</taxon>
        <taxon>Dikarya</taxon>
        <taxon>Ascomycota</taxon>
        <taxon>Pezizomycotina</taxon>
        <taxon>Sordariomycetes</taxon>
        <taxon>Hypocreomycetidae</taxon>
        <taxon>Hypocreales</taxon>
        <taxon>Hypocreaceae</taxon>
        <taxon>Trichoderma</taxon>
    </lineage>
</organism>
<evidence type="ECO:0000259" key="2">
    <source>
        <dbReference type="Pfam" id="PF00931"/>
    </source>
</evidence>
<sequence length="709" mass="80025">MDTGAAANLEAEQQQQQRRPSSSNPFWLVPFDRNISFVGRNETFTEIDRAFEVKDGSQPRAALCGLGGIGKSQVALEYCFRRRSKDAKCSIFWVNAATVARFEESLNRIASECNISAPDGAKSDAALLLKDWLEVEHVGPWLMVIDNVDDEDTFFRGKMSIGKTPSECIPNCQTGSLLFTTRSLKVASDVANPTRPIVIHEMGKTEGLELVKKQLGDTEPENTILGLLEELDYTPLAITQAVAFMVKKRMTIQQYLEQYRRNSTVKSTLPNHEFSVQPRSEDTPESVAKTWKLSFEAIRGSNRKAADLLCLINFFQHHGIPAILLQDADEPGESSHLQEATELLKAFSIIDENDSVFSTHRLVQLATRWWLEEENPEDVDKWAFQALKSITSQFPAPSSQPKSDYFKLGEILLPHAEWILQYQFKTATKDSEITRAKLLASTGRFIHWNGNYDEARSRFKESFEINYQHLGEKHVDTLVSMGLLGWTLATFDQDLLGLPVLKQVVEYRREILGEDDPMTIDSLSDLATAILLTGDYAESEKMQREALARSEQVLGLKHNDTLNCMAHLASVLDEQGKTEEAEKMALKTYELKRELLGHLHPDTLVAEHNVAYMLSQDDEKVDEALSIYRHSLRNKSEVLGLAHNETLITAYNLVSFLASNDRVSEARALCDKYIAEAGDILQRKNTRTQEWLTKFEALRDNLEESAGNE</sequence>
<dbReference type="InterPro" id="IPR002182">
    <property type="entry name" value="NB-ARC"/>
</dbReference>
<evidence type="ECO:0000256" key="1">
    <source>
        <dbReference type="SAM" id="MobiDB-lite"/>
    </source>
</evidence>
<feature type="region of interest" description="Disordered" evidence="1">
    <location>
        <begin position="1"/>
        <end position="25"/>
    </location>
</feature>
<reference evidence="4" key="1">
    <citation type="journal article" date="2015" name="Genome Announc.">
        <title>Draft whole-genome sequence of the biocontrol agent Trichoderma harzianum T6776.</title>
        <authorList>
            <person name="Baroncelli R."/>
            <person name="Piaggeschi G."/>
            <person name="Fiorini L."/>
            <person name="Bertolini E."/>
            <person name="Zapparata A."/>
            <person name="Pe M.E."/>
            <person name="Sarrocco S."/>
            <person name="Vannacci G."/>
        </authorList>
    </citation>
    <scope>NUCLEOTIDE SEQUENCE [LARGE SCALE GENOMIC DNA]</scope>
    <source>
        <strain evidence="4">T6776</strain>
    </source>
</reference>
<dbReference type="AlphaFoldDB" id="A0A0F9XN89"/>
<dbReference type="Gene3D" id="3.40.50.300">
    <property type="entry name" value="P-loop containing nucleotide triphosphate hydrolases"/>
    <property type="match status" value="1"/>
</dbReference>
<dbReference type="SUPFAM" id="SSF48452">
    <property type="entry name" value="TPR-like"/>
    <property type="match status" value="1"/>
</dbReference>
<dbReference type="PANTHER" id="PTHR46082">
    <property type="entry name" value="ATP/GTP-BINDING PROTEIN-RELATED"/>
    <property type="match status" value="1"/>
</dbReference>
<dbReference type="OMA" id="SECIPNC"/>
<dbReference type="InterPro" id="IPR053137">
    <property type="entry name" value="NLR-like"/>
</dbReference>
<feature type="domain" description="NB-ARC" evidence="2">
    <location>
        <begin position="55"/>
        <end position="216"/>
    </location>
</feature>
<evidence type="ECO:0000313" key="4">
    <source>
        <dbReference type="Proteomes" id="UP000034112"/>
    </source>
</evidence>
<protein>
    <recommendedName>
        <fullName evidence="2">NB-ARC domain-containing protein</fullName>
    </recommendedName>
</protein>
<proteinExistence type="predicted"/>
<dbReference type="InterPro" id="IPR027417">
    <property type="entry name" value="P-loop_NTPase"/>
</dbReference>
<evidence type="ECO:0000313" key="3">
    <source>
        <dbReference type="EMBL" id="KKP06171.1"/>
    </source>
</evidence>
<gene>
    <name evidence="3" type="ORF">THAR02_01774</name>
</gene>
<dbReference type="OrthoDB" id="20872at2759"/>
<comment type="caution">
    <text evidence="3">The sequence shown here is derived from an EMBL/GenBank/DDBJ whole genome shotgun (WGS) entry which is preliminary data.</text>
</comment>
<dbReference type="InterPro" id="IPR011990">
    <property type="entry name" value="TPR-like_helical_dom_sf"/>
</dbReference>
<dbReference type="GO" id="GO:0043531">
    <property type="term" value="F:ADP binding"/>
    <property type="evidence" value="ECO:0007669"/>
    <property type="project" value="InterPro"/>
</dbReference>